<sequence length="26" mass="2999">MRAVKRICPAGTEFDFQLKECEILSL</sequence>
<reference evidence="1" key="1">
    <citation type="submission" date="2021-02" db="EMBL/GenBank/DDBJ databases">
        <authorList>
            <person name="Nowell W R."/>
        </authorList>
    </citation>
    <scope>NUCLEOTIDE SEQUENCE</scope>
</reference>
<protein>
    <submittedName>
        <fullName evidence="1">Uncharacterized protein</fullName>
    </submittedName>
</protein>
<dbReference type="EMBL" id="CAJOBI010248282">
    <property type="protein sequence ID" value="CAF5099424.1"/>
    <property type="molecule type" value="Genomic_DNA"/>
</dbReference>
<evidence type="ECO:0000313" key="2">
    <source>
        <dbReference type="Proteomes" id="UP000676336"/>
    </source>
</evidence>
<name>A0A8S3F2K5_9BILA</name>
<feature type="non-terminal residue" evidence="1">
    <location>
        <position position="26"/>
    </location>
</feature>
<evidence type="ECO:0000313" key="1">
    <source>
        <dbReference type="EMBL" id="CAF5099424.1"/>
    </source>
</evidence>
<proteinExistence type="predicted"/>
<dbReference type="AlphaFoldDB" id="A0A8S3F2K5"/>
<gene>
    <name evidence="1" type="ORF">SMN809_LOCUS61594</name>
</gene>
<comment type="caution">
    <text evidence="1">The sequence shown here is derived from an EMBL/GenBank/DDBJ whole genome shotgun (WGS) entry which is preliminary data.</text>
</comment>
<organism evidence="1 2">
    <name type="scientific">Rotaria magnacalcarata</name>
    <dbReference type="NCBI Taxonomy" id="392030"/>
    <lineage>
        <taxon>Eukaryota</taxon>
        <taxon>Metazoa</taxon>
        <taxon>Spiralia</taxon>
        <taxon>Gnathifera</taxon>
        <taxon>Rotifera</taxon>
        <taxon>Eurotatoria</taxon>
        <taxon>Bdelloidea</taxon>
        <taxon>Philodinida</taxon>
        <taxon>Philodinidae</taxon>
        <taxon>Rotaria</taxon>
    </lineage>
</organism>
<dbReference type="Proteomes" id="UP000676336">
    <property type="component" value="Unassembled WGS sequence"/>
</dbReference>
<accession>A0A8S3F2K5</accession>